<evidence type="ECO:0000256" key="12">
    <source>
        <dbReference type="SAM" id="MobiDB-lite"/>
    </source>
</evidence>
<proteinExistence type="inferred from homology"/>
<evidence type="ECO:0000256" key="6">
    <source>
        <dbReference type="ARBA" id="ARBA00022741"/>
    </source>
</evidence>
<keyword evidence="8 11" id="KW-0067">ATP-binding</keyword>
<evidence type="ECO:0000256" key="2">
    <source>
        <dbReference type="ARBA" id="ARBA00012411"/>
    </source>
</evidence>
<dbReference type="SMART" id="SM00220">
    <property type="entry name" value="S_TKc"/>
    <property type="match status" value="1"/>
</dbReference>
<evidence type="ECO:0000313" key="15">
    <source>
        <dbReference type="Proteomes" id="UP000694240"/>
    </source>
</evidence>
<dbReference type="Pfam" id="PF00069">
    <property type="entry name" value="Pkinase"/>
    <property type="match status" value="1"/>
</dbReference>
<dbReference type="PANTHER" id="PTHR24055">
    <property type="entry name" value="MITOGEN-ACTIVATED PROTEIN KINASE"/>
    <property type="match status" value="1"/>
</dbReference>
<dbReference type="FunFam" id="3.30.200.20:FF:000046">
    <property type="entry name" value="Mitogen-activated protein kinase"/>
    <property type="match status" value="1"/>
</dbReference>
<dbReference type="InterPro" id="IPR000719">
    <property type="entry name" value="Prot_kinase_dom"/>
</dbReference>
<dbReference type="InterPro" id="IPR003527">
    <property type="entry name" value="MAP_kinase_CS"/>
</dbReference>
<sequence length="519" mass="59606">MGASHSANVNNHPHSRNPSNHSLTNNTNSNSSRHSASTSDRLSVSNLRSQLTTIYRNQEEEEEEEEEEAEGKEKIAEEEAKSFGLVRDFDLSGLNCIRVPPGRNYILMDPHKKVALETEFFTEYGEASRYQIQEVIGKGSYGVVASAIDTHSGEKVAIKKINDVFEHVSDATRILREIKLLRLLRHPDIVEIKHVMLPPSRREFRDIYVVFELMESDLHQVIKANDDLTPEHYQFFLYQLLRGLKFIHTANVFHRDLKPKNILANSDCKLKICDFGLARVSFNDAPSAIFWTDYVATRWYRAPELCGSFFSKYTPAIDIWSIGCIFAEMLTGKPLFPGKNVVHQLDIMTDLLGTPPPEAISRIRNEKARRYLGNMRRKPPVPFTHKFPHVDPLALRLLHRLLAFDPKDRPTAEEALADPYFYGLANVDREPSTQPIPKLEFEFERRKITKEDVRELIYREPSHVPVSFRGRVLAGDSLKTFPTRFRDVRDASKKWKRDGTDIGTFPTRFGNKLSVPNFK</sequence>
<evidence type="ECO:0000256" key="11">
    <source>
        <dbReference type="PROSITE-ProRule" id="PRU10141"/>
    </source>
</evidence>
<evidence type="ECO:0000256" key="8">
    <source>
        <dbReference type="ARBA" id="ARBA00022840"/>
    </source>
</evidence>
<feature type="compositionally biased region" description="Low complexity" evidence="12">
    <location>
        <begin position="8"/>
        <end position="43"/>
    </location>
</feature>
<keyword evidence="7 14" id="KW-0418">Kinase</keyword>
<evidence type="ECO:0000313" key="14">
    <source>
        <dbReference type="EMBL" id="KAG7577682.1"/>
    </source>
</evidence>
<comment type="catalytic activity">
    <reaction evidence="9">
        <text>L-threonyl-[protein] + ATP = O-phospho-L-threonyl-[protein] + ADP + H(+)</text>
        <dbReference type="Rhea" id="RHEA:46608"/>
        <dbReference type="Rhea" id="RHEA-COMP:11060"/>
        <dbReference type="Rhea" id="RHEA-COMP:11605"/>
        <dbReference type="ChEBI" id="CHEBI:15378"/>
        <dbReference type="ChEBI" id="CHEBI:30013"/>
        <dbReference type="ChEBI" id="CHEBI:30616"/>
        <dbReference type="ChEBI" id="CHEBI:61977"/>
        <dbReference type="ChEBI" id="CHEBI:456216"/>
        <dbReference type="EC" id="2.7.11.24"/>
    </reaction>
</comment>
<keyword evidence="4" id="KW-0597">Phosphoprotein</keyword>
<evidence type="ECO:0000256" key="7">
    <source>
        <dbReference type="ARBA" id="ARBA00022777"/>
    </source>
</evidence>
<feature type="compositionally biased region" description="Polar residues" evidence="12">
    <location>
        <begin position="44"/>
        <end position="56"/>
    </location>
</feature>
<evidence type="ECO:0000256" key="10">
    <source>
        <dbReference type="ARBA" id="ARBA00048312"/>
    </source>
</evidence>
<dbReference type="PROSITE" id="PS00107">
    <property type="entry name" value="PROTEIN_KINASE_ATP"/>
    <property type="match status" value="1"/>
</dbReference>
<evidence type="ECO:0000256" key="5">
    <source>
        <dbReference type="ARBA" id="ARBA00022679"/>
    </source>
</evidence>
<comment type="similarity">
    <text evidence="1">Belongs to the protein kinase superfamily. CMGC Ser/Thr protein kinase family. MAP kinase subfamily.</text>
</comment>
<keyword evidence="5" id="KW-0808">Transferase</keyword>
<dbReference type="FunFam" id="1.10.510.10:FF:000017">
    <property type="entry name" value="Mitogen-activated protein kinase"/>
    <property type="match status" value="1"/>
</dbReference>
<dbReference type="GO" id="GO:0005524">
    <property type="term" value="F:ATP binding"/>
    <property type="evidence" value="ECO:0007669"/>
    <property type="project" value="UniProtKB-UniRule"/>
</dbReference>
<feature type="binding site" evidence="11">
    <location>
        <position position="160"/>
    </location>
    <ligand>
        <name>ATP</name>
        <dbReference type="ChEBI" id="CHEBI:30616"/>
    </ligand>
</feature>
<protein>
    <recommendedName>
        <fullName evidence="2">mitogen-activated protein kinase</fullName>
        <ecNumber evidence="2">2.7.11.24</ecNumber>
    </recommendedName>
</protein>
<dbReference type="CDD" id="cd07859">
    <property type="entry name" value="STKc_TDY_MAPK"/>
    <property type="match status" value="1"/>
</dbReference>
<keyword evidence="15" id="KW-1185">Reference proteome</keyword>
<evidence type="ECO:0000256" key="9">
    <source>
        <dbReference type="ARBA" id="ARBA00047592"/>
    </source>
</evidence>
<evidence type="ECO:0000256" key="1">
    <source>
        <dbReference type="ARBA" id="ARBA00008832"/>
    </source>
</evidence>
<name>A0A8T2AWR2_9BRAS</name>
<reference evidence="14 15" key="1">
    <citation type="submission" date="2020-12" db="EMBL/GenBank/DDBJ databases">
        <title>Concerted genomic and epigenomic changes stabilize Arabidopsis allopolyploids.</title>
        <authorList>
            <person name="Chen Z."/>
        </authorList>
    </citation>
    <scope>NUCLEOTIDE SEQUENCE [LARGE SCALE GENOMIC DNA]</scope>
    <source>
        <strain evidence="14">Allo738</strain>
        <tissue evidence="14">Leaf</tissue>
    </source>
</reference>
<dbReference type="GO" id="GO:0004707">
    <property type="term" value="F:MAP kinase activity"/>
    <property type="evidence" value="ECO:0007669"/>
    <property type="project" value="UniProtKB-EC"/>
</dbReference>
<gene>
    <name evidence="14" type="ORF">ISN45_Aa03g019380</name>
</gene>
<evidence type="ECO:0000256" key="3">
    <source>
        <dbReference type="ARBA" id="ARBA00022527"/>
    </source>
</evidence>
<dbReference type="PROSITE" id="PS01351">
    <property type="entry name" value="MAPK"/>
    <property type="match status" value="1"/>
</dbReference>
<dbReference type="AlphaFoldDB" id="A0A8T2AWR2"/>
<dbReference type="Proteomes" id="UP000694240">
    <property type="component" value="Chromosome 8"/>
</dbReference>
<evidence type="ECO:0000256" key="4">
    <source>
        <dbReference type="ARBA" id="ARBA00022553"/>
    </source>
</evidence>
<dbReference type="InterPro" id="IPR017441">
    <property type="entry name" value="Protein_kinase_ATP_BS"/>
</dbReference>
<keyword evidence="3" id="KW-0723">Serine/threonine-protein kinase</keyword>
<evidence type="ECO:0000259" key="13">
    <source>
        <dbReference type="PROSITE" id="PS50011"/>
    </source>
</evidence>
<comment type="catalytic activity">
    <reaction evidence="10">
        <text>L-seryl-[protein] + ATP = O-phospho-L-seryl-[protein] + ADP + H(+)</text>
        <dbReference type="Rhea" id="RHEA:17989"/>
        <dbReference type="Rhea" id="RHEA-COMP:9863"/>
        <dbReference type="Rhea" id="RHEA-COMP:11604"/>
        <dbReference type="ChEBI" id="CHEBI:15378"/>
        <dbReference type="ChEBI" id="CHEBI:29999"/>
        <dbReference type="ChEBI" id="CHEBI:30616"/>
        <dbReference type="ChEBI" id="CHEBI:83421"/>
        <dbReference type="ChEBI" id="CHEBI:456216"/>
        <dbReference type="EC" id="2.7.11.24"/>
    </reaction>
</comment>
<dbReference type="EC" id="2.7.11.24" evidence="2"/>
<keyword evidence="6 11" id="KW-0547">Nucleotide-binding</keyword>
<feature type="region of interest" description="Disordered" evidence="12">
    <location>
        <begin position="1"/>
        <end position="76"/>
    </location>
</feature>
<comment type="caution">
    <text evidence="14">The sequence shown here is derived from an EMBL/GenBank/DDBJ whole genome shotgun (WGS) entry which is preliminary data.</text>
</comment>
<accession>A0A8T2AWR2</accession>
<dbReference type="InterPro" id="IPR050117">
    <property type="entry name" value="MAPK"/>
</dbReference>
<organism evidence="14 15">
    <name type="scientific">Arabidopsis thaliana x Arabidopsis arenosa</name>
    <dbReference type="NCBI Taxonomy" id="1240361"/>
    <lineage>
        <taxon>Eukaryota</taxon>
        <taxon>Viridiplantae</taxon>
        <taxon>Streptophyta</taxon>
        <taxon>Embryophyta</taxon>
        <taxon>Tracheophyta</taxon>
        <taxon>Spermatophyta</taxon>
        <taxon>Magnoliopsida</taxon>
        <taxon>eudicotyledons</taxon>
        <taxon>Gunneridae</taxon>
        <taxon>Pentapetalae</taxon>
        <taxon>rosids</taxon>
        <taxon>malvids</taxon>
        <taxon>Brassicales</taxon>
        <taxon>Brassicaceae</taxon>
        <taxon>Camelineae</taxon>
        <taxon>Arabidopsis</taxon>
    </lineage>
</organism>
<dbReference type="EMBL" id="JAEFBK010000008">
    <property type="protein sequence ID" value="KAG7577682.1"/>
    <property type="molecule type" value="Genomic_DNA"/>
</dbReference>
<dbReference type="PROSITE" id="PS50011">
    <property type="entry name" value="PROTEIN_KINASE_DOM"/>
    <property type="match status" value="1"/>
</dbReference>
<feature type="compositionally biased region" description="Acidic residues" evidence="12">
    <location>
        <begin position="59"/>
        <end position="70"/>
    </location>
</feature>
<feature type="domain" description="Protein kinase" evidence="13">
    <location>
        <begin position="130"/>
        <end position="421"/>
    </location>
</feature>